<reference evidence="1" key="1">
    <citation type="submission" date="2022-11" db="EMBL/GenBank/DDBJ databases">
        <authorList>
            <person name="Kamali M."/>
            <person name="Peak L."/>
            <person name="Go Y.Y."/>
            <person name="Balasuriya U.B.R."/>
            <person name="Carossino M."/>
        </authorList>
    </citation>
    <scope>NUCLEOTIDE SEQUENCE</scope>
    <source>
        <strain evidence="1">4524</strain>
    </source>
</reference>
<gene>
    <name evidence="1" type="ORF">OQ257_10800</name>
</gene>
<evidence type="ECO:0000313" key="1">
    <source>
        <dbReference type="EMBL" id="MDE8035646.1"/>
    </source>
</evidence>
<dbReference type="AlphaFoldDB" id="A0A9X4G5I2"/>
<dbReference type="EMBL" id="JAPHVQ010000013">
    <property type="protein sequence ID" value="MDE8035646.1"/>
    <property type="molecule type" value="Genomic_DNA"/>
</dbReference>
<evidence type="ECO:0000313" key="2">
    <source>
        <dbReference type="Proteomes" id="UP001142444"/>
    </source>
</evidence>
<organism evidence="1 2">
    <name type="scientific">Actinobacillus equuli subsp. equuli</name>
    <dbReference type="NCBI Taxonomy" id="202947"/>
    <lineage>
        <taxon>Bacteria</taxon>
        <taxon>Pseudomonadati</taxon>
        <taxon>Pseudomonadota</taxon>
        <taxon>Gammaproteobacteria</taxon>
        <taxon>Pasteurellales</taxon>
        <taxon>Pasteurellaceae</taxon>
        <taxon>Actinobacillus</taxon>
    </lineage>
</organism>
<dbReference type="Proteomes" id="UP001142444">
    <property type="component" value="Unassembled WGS sequence"/>
</dbReference>
<dbReference type="PANTHER" id="PTHR34071:SF2">
    <property type="entry name" value="FLAVIN-NUCLEOTIDE-BINDING PROTEIN"/>
    <property type="match status" value="1"/>
</dbReference>
<keyword evidence="2" id="KW-1185">Reference proteome</keyword>
<dbReference type="PANTHER" id="PTHR34071">
    <property type="entry name" value="5-NITROIMIDAZOLE ANTIBIOTICS RESISTANCE PROTEIN, NIMA-FAMILY-RELATED PROTEIN-RELATED"/>
    <property type="match status" value="1"/>
</dbReference>
<reference evidence="1" key="2">
    <citation type="journal article" date="2023" name="Pathogens">
        <title>Pathological Features and Genomic Characterization of an Actinobacillus equuli subsp. equuli Bearing Unique Virulence-Associated Genes from an Adult Horse with Pleuropneumonia.</title>
        <authorList>
            <person name="Kamali M."/>
            <person name="Carossino M."/>
            <person name="Del Piero F."/>
            <person name="Peak L."/>
            <person name="Mitchell M.S."/>
            <person name="Willette J."/>
            <person name="Baker R."/>
            <person name="Li F."/>
            <person name="Kenez A."/>
            <person name="Balasuriya U.B.R."/>
            <person name="Go Y.Y."/>
        </authorList>
    </citation>
    <scope>NUCLEOTIDE SEQUENCE</scope>
    <source>
        <strain evidence="1">4524</strain>
    </source>
</reference>
<dbReference type="Pfam" id="PF12900">
    <property type="entry name" value="Pyridox_ox_2"/>
    <property type="match status" value="1"/>
</dbReference>
<dbReference type="InterPro" id="IPR012349">
    <property type="entry name" value="Split_barrel_FMN-bd"/>
</dbReference>
<dbReference type="RefSeq" id="WP_275218455.1">
    <property type="nucleotide sequence ID" value="NZ_JAPHVQ010000013.1"/>
</dbReference>
<sequence length="160" mass="19232">MQHNKIRRKDRAVNDYEQMLEIMRQCDVCRLGFQEEQGVYILPLNFAFKQFDDRLELYFHGHQKGKKIDLIKQQKIVGFQMDRKHELVTAEIACHYSFRYQSIIGKGEISLIEERSEKVTILQYLMEHYTGKSDWQFEENELNRIAVMKLVVTEWACKEH</sequence>
<comment type="caution">
    <text evidence="1">The sequence shown here is derived from an EMBL/GenBank/DDBJ whole genome shotgun (WGS) entry which is preliminary data.</text>
</comment>
<dbReference type="SUPFAM" id="SSF50475">
    <property type="entry name" value="FMN-binding split barrel"/>
    <property type="match status" value="1"/>
</dbReference>
<name>A0A9X4G5I2_ACTEU</name>
<proteinExistence type="predicted"/>
<dbReference type="InterPro" id="IPR024747">
    <property type="entry name" value="Pyridox_Oxase-rel"/>
</dbReference>
<accession>A0A9X4G5I2</accession>
<dbReference type="Gene3D" id="2.30.110.10">
    <property type="entry name" value="Electron Transport, Fmn-binding Protein, Chain A"/>
    <property type="match status" value="1"/>
</dbReference>
<protein>
    <submittedName>
        <fullName evidence="1">Pyridoxamine 5'-phosphate oxidase family protein</fullName>
    </submittedName>
</protein>